<dbReference type="Pfam" id="PF01476">
    <property type="entry name" value="LysM"/>
    <property type="match status" value="1"/>
</dbReference>
<dbReference type="PROSITE" id="PS51782">
    <property type="entry name" value="LYSM"/>
    <property type="match status" value="1"/>
</dbReference>
<feature type="compositionally biased region" description="Polar residues" evidence="1">
    <location>
        <begin position="223"/>
        <end position="242"/>
    </location>
</feature>
<feature type="region of interest" description="Disordered" evidence="1">
    <location>
        <begin position="102"/>
        <end position="137"/>
    </location>
</feature>
<dbReference type="InterPro" id="IPR036779">
    <property type="entry name" value="LysM_dom_sf"/>
</dbReference>
<dbReference type="Proteomes" id="UP001152320">
    <property type="component" value="Chromosome 9"/>
</dbReference>
<keyword evidence="4" id="KW-1185">Reference proteome</keyword>
<gene>
    <name evidence="3" type="ORF">HOLleu_19877</name>
</gene>
<sequence length="242" mass="26209">MSSANQGGETTRLGLSGGGKSYGRSYGSTQRSVKETFLPHNVVSTDTLQGIALKYGVTVQELKRVNKLYTNDSIFLRSVLYIPVGEQPLPASVLENTVSSVQGSPLKKAASGAASNGDREENHIDVNTEDKTKSDPLDFLSKIDQEIKLRKDELKKVEKGSRLGEVEDNLSKFSSPHKSHQDGSQHVSPTPGDNESYQLGTSAVVDIHTPQEGPENKYREQQRGGSTSPILGAIHSNQETCV</sequence>
<feature type="region of interest" description="Disordered" evidence="1">
    <location>
        <begin position="166"/>
        <end position="242"/>
    </location>
</feature>
<name>A0A9Q1C0X6_HOLLE</name>
<dbReference type="OrthoDB" id="2107166at2759"/>
<proteinExistence type="predicted"/>
<evidence type="ECO:0000313" key="4">
    <source>
        <dbReference type="Proteomes" id="UP001152320"/>
    </source>
</evidence>
<dbReference type="SUPFAM" id="SSF54106">
    <property type="entry name" value="LysM domain"/>
    <property type="match status" value="1"/>
</dbReference>
<feature type="compositionally biased region" description="Polar residues" evidence="1">
    <location>
        <begin position="171"/>
        <end position="201"/>
    </location>
</feature>
<organism evidence="3 4">
    <name type="scientific">Holothuria leucospilota</name>
    <name type="common">Black long sea cucumber</name>
    <name type="synonym">Mertensiothuria leucospilota</name>
    <dbReference type="NCBI Taxonomy" id="206669"/>
    <lineage>
        <taxon>Eukaryota</taxon>
        <taxon>Metazoa</taxon>
        <taxon>Echinodermata</taxon>
        <taxon>Eleutherozoa</taxon>
        <taxon>Echinozoa</taxon>
        <taxon>Holothuroidea</taxon>
        <taxon>Aspidochirotacea</taxon>
        <taxon>Aspidochirotida</taxon>
        <taxon>Holothuriidae</taxon>
        <taxon>Holothuria</taxon>
    </lineage>
</organism>
<evidence type="ECO:0000256" key="1">
    <source>
        <dbReference type="SAM" id="MobiDB-lite"/>
    </source>
</evidence>
<dbReference type="PANTHER" id="PTHR20932">
    <property type="entry name" value="LYSM AND PUTATIVE PEPTIDOGLYCAN-BINDING DOMAIN-CONTAINING PROTEIN"/>
    <property type="match status" value="1"/>
</dbReference>
<protein>
    <submittedName>
        <fullName evidence="3">LysM and putative peptidoglycan-binding domain-containing protein 1</fullName>
    </submittedName>
</protein>
<reference evidence="3" key="1">
    <citation type="submission" date="2021-10" db="EMBL/GenBank/DDBJ databases">
        <title>Tropical sea cucumber genome reveals ecological adaptation and Cuvierian tubules defense mechanism.</title>
        <authorList>
            <person name="Chen T."/>
        </authorList>
    </citation>
    <scope>NUCLEOTIDE SEQUENCE</scope>
    <source>
        <strain evidence="3">Nanhai2018</strain>
        <tissue evidence="3">Muscle</tissue>
    </source>
</reference>
<comment type="caution">
    <text evidence="3">The sequence shown here is derived from an EMBL/GenBank/DDBJ whole genome shotgun (WGS) entry which is preliminary data.</text>
</comment>
<dbReference type="InterPro" id="IPR018392">
    <property type="entry name" value="LysM"/>
</dbReference>
<dbReference type="Gene3D" id="3.10.350.10">
    <property type="entry name" value="LysM domain"/>
    <property type="match status" value="1"/>
</dbReference>
<dbReference type="PANTHER" id="PTHR20932:SF8">
    <property type="entry name" value="LD22649P"/>
    <property type="match status" value="1"/>
</dbReference>
<feature type="domain" description="LysM" evidence="2">
    <location>
        <begin position="38"/>
        <end position="82"/>
    </location>
</feature>
<feature type="compositionally biased region" description="Basic and acidic residues" evidence="1">
    <location>
        <begin position="117"/>
        <end position="137"/>
    </location>
</feature>
<evidence type="ECO:0000259" key="2">
    <source>
        <dbReference type="PROSITE" id="PS51782"/>
    </source>
</evidence>
<dbReference type="SMART" id="SM00257">
    <property type="entry name" value="LysM"/>
    <property type="match status" value="1"/>
</dbReference>
<feature type="region of interest" description="Disordered" evidence="1">
    <location>
        <begin position="1"/>
        <end position="27"/>
    </location>
</feature>
<dbReference type="InterPro" id="IPR045030">
    <property type="entry name" value="LYSM1-4"/>
</dbReference>
<evidence type="ECO:0000313" key="3">
    <source>
        <dbReference type="EMBL" id="KAJ8036021.1"/>
    </source>
</evidence>
<dbReference type="EMBL" id="JAIZAY010000009">
    <property type="protein sequence ID" value="KAJ8036021.1"/>
    <property type="molecule type" value="Genomic_DNA"/>
</dbReference>
<accession>A0A9Q1C0X6</accession>
<dbReference type="AlphaFoldDB" id="A0A9Q1C0X6"/>
<dbReference type="CDD" id="cd00118">
    <property type="entry name" value="LysM"/>
    <property type="match status" value="1"/>
</dbReference>